<keyword evidence="3" id="KW-1185">Reference proteome</keyword>
<gene>
    <name evidence="2" type="ORF">ALC56_14375</name>
</gene>
<evidence type="ECO:0000313" key="3">
    <source>
        <dbReference type="Proteomes" id="UP000078541"/>
    </source>
</evidence>
<proteinExistence type="predicted"/>
<sequence length="146" mass="15862">IGIVISSHRPFPLPALLPPIPEWLPPPPPPFITEWLPPTLPLTPPTPLPLPTPPTPLPLELELSDTTPITDDDDEDEELPDEDETPDPEPTILPTGFIADSGNTFENVAANASNVNRLVIVRVGNNLVRRAGLTLEDVRLMAAWLA</sequence>
<reference evidence="2 3" key="1">
    <citation type="submission" date="2016-03" db="EMBL/GenBank/DDBJ databases">
        <title>Trachymyrmex septentrionalis WGS genome.</title>
        <authorList>
            <person name="Nygaard S."/>
            <person name="Hu H."/>
            <person name="Boomsma J."/>
            <person name="Zhang G."/>
        </authorList>
    </citation>
    <scope>NUCLEOTIDE SEQUENCE [LARGE SCALE GENOMIC DNA]</scope>
    <source>
        <strain evidence="2">Tsep2-gDNA-1</strain>
        <tissue evidence="2">Whole body</tissue>
    </source>
</reference>
<evidence type="ECO:0000256" key="1">
    <source>
        <dbReference type="SAM" id="MobiDB-lite"/>
    </source>
</evidence>
<feature type="region of interest" description="Disordered" evidence="1">
    <location>
        <begin position="35"/>
        <end position="95"/>
    </location>
</feature>
<dbReference type="Proteomes" id="UP000078541">
    <property type="component" value="Unassembled WGS sequence"/>
</dbReference>
<accession>A0A195EUD7</accession>
<feature type="compositionally biased region" description="Pro residues" evidence="1">
    <location>
        <begin position="38"/>
        <end position="57"/>
    </location>
</feature>
<dbReference type="EMBL" id="KQ981979">
    <property type="protein sequence ID" value="KYN31494.1"/>
    <property type="molecule type" value="Genomic_DNA"/>
</dbReference>
<dbReference type="AlphaFoldDB" id="A0A195EUD7"/>
<evidence type="ECO:0000313" key="2">
    <source>
        <dbReference type="EMBL" id="KYN31494.1"/>
    </source>
</evidence>
<feature type="compositionally biased region" description="Low complexity" evidence="1">
    <location>
        <begin position="58"/>
        <end position="69"/>
    </location>
</feature>
<feature type="compositionally biased region" description="Acidic residues" evidence="1">
    <location>
        <begin position="70"/>
        <end position="87"/>
    </location>
</feature>
<protein>
    <submittedName>
        <fullName evidence="2">Uncharacterized protein</fullName>
    </submittedName>
</protein>
<organism evidence="2 3">
    <name type="scientific">Trachymyrmex septentrionalis</name>
    <dbReference type="NCBI Taxonomy" id="34720"/>
    <lineage>
        <taxon>Eukaryota</taxon>
        <taxon>Metazoa</taxon>
        <taxon>Ecdysozoa</taxon>
        <taxon>Arthropoda</taxon>
        <taxon>Hexapoda</taxon>
        <taxon>Insecta</taxon>
        <taxon>Pterygota</taxon>
        <taxon>Neoptera</taxon>
        <taxon>Endopterygota</taxon>
        <taxon>Hymenoptera</taxon>
        <taxon>Apocrita</taxon>
        <taxon>Aculeata</taxon>
        <taxon>Formicoidea</taxon>
        <taxon>Formicidae</taxon>
        <taxon>Myrmicinae</taxon>
        <taxon>Trachymyrmex</taxon>
    </lineage>
</organism>
<feature type="non-terminal residue" evidence="2">
    <location>
        <position position="1"/>
    </location>
</feature>
<name>A0A195EUD7_9HYME</name>